<dbReference type="Proteomes" id="UP000253324">
    <property type="component" value="Unassembled WGS sequence"/>
</dbReference>
<sequence length="67" mass="7610">MKGGAFPPAERFDIAACSRFGVRRIWSIFPATASQRLENGKTFPSPLLLVSEKMASYHFHQIYEFTT</sequence>
<dbReference type="AlphaFoldDB" id="A0A368YKJ0"/>
<keyword evidence="2" id="KW-1185">Reference proteome</keyword>
<protein>
    <submittedName>
        <fullName evidence="1">Uncharacterized protein</fullName>
    </submittedName>
</protein>
<name>A0A368YKJ0_9HYPH</name>
<accession>A0A368YKJ0</accession>
<dbReference type="EMBL" id="QPJM01000013">
    <property type="protein sequence ID" value="RCW80675.1"/>
    <property type="molecule type" value="Genomic_DNA"/>
</dbReference>
<reference evidence="1 2" key="1">
    <citation type="submission" date="2018-07" db="EMBL/GenBank/DDBJ databases">
        <title>Genomic Encyclopedia of Type Strains, Phase III (KMG-III): the genomes of soil and plant-associated and newly described type strains.</title>
        <authorList>
            <person name="Whitman W."/>
        </authorList>
    </citation>
    <scope>NUCLEOTIDE SEQUENCE [LARGE SCALE GENOMIC DNA]</scope>
    <source>
        <strain evidence="1 2">31-25a</strain>
    </source>
</reference>
<gene>
    <name evidence="1" type="ORF">C7476_113149</name>
</gene>
<evidence type="ECO:0000313" key="1">
    <source>
        <dbReference type="EMBL" id="RCW80675.1"/>
    </source>
</evidence>
<evidence type="ECO:0000313" key="2">
    <source>
        <dbReference type="Proteomes" id="UP000253324"/>
    </source>
</evidence>
<proteinExistence type="predicted"/>
<organism evidence="1 2">
    <name type="scientific">Phyllobacterium bourgognense</name>
    <dbReference type="NCBI Taxonomy" id="314236"/>
    <lineage>
        <taxon>Bacteria</taxon>
        <taxon>Pseudomonadati</taxon>
        <taxon>Pseudomonadota</taxon>
        <taxon>Alphaproteobacteria</taxon>
        <taxon>Hyphomicrobiales</taxon>
        <taxon>Phyllobacteriaceae</taxon>
        <taxon>Phyllobacterium</taxon>
    </lineage>
</organism>
<comment type="caution">
    <text evidence="1">The sequence shown here is derived from an EMBL/GenBank/DDBJ whole genome shotgun (WGS) entry which is preliminary data.</text>
</comment>